<keyword evidence="11" id="KW-0472">Membrane</keyword>
<protein>
    <recommendedName>
        <fullName evidence="3">histidine kinase</fullName>
        <ecNumber evidence="3">2.7.13.3</ecNumber>
    </recommendedName>
</protein>
<dbReference type="EMBL" id="JBHSXI010000012">
    <property type="protein sequence ID" value="MFC6889793.1"/>
    <property type="molecule type" value="Genomic_DNA"/>
</dbReference>
<dbReference type="InterPro" id="IPR050351">
    <property type="entry name" value="BphY/WalK/GraS-like"/>
</dbReference>
<dbReference type="SMART" id="SM00387">
    <property type="entry name" value="HATPase_c"/>
    <property type="match status" value="1"/>
</dbReference>
<evidence type="ECO:0000256" key="4">
    <source>
        <dbReference type="ARBA" id="ARBA00022679"/>
    </source>
</evidence>
<dbReference type="PROSITE" id="PS50112">
    <property type="entry name" value="PAS"/>
    <property type="match status" value="1"/>
</dbReference>
<dbReference type="Pfam" id="PF08448">
    <property type="entry name" value="PAS_4"/>
    <property type="match status" value="1"/>
</dbReference>
<evidence type="ECO:0000256" key="5">
    <source>
        <dbReference type="ARBA" id="ARBA00022692"/>
    </source>
</evidence>
<keyword evidence="4" id="KW-0808">Transferase</keyword>
<dbReference type="PROSITE" id="PS50109">
    <property type="entry name" value="HIS_KIN"/>
    <property type="match status" value="1"/>
</dbReference>
<evidence type="ECO:0000256" key="3">
    <source>
        <dbReference type="ARBA" id="ARBA00012438"/>
    </source>
</evidence>
<dbReference type="InterPro" id="IPR035965">
    <property type="entry name" value="PAS-like_dom_sf"/>
</dbReference>
<reference evidence="14 15" key="1">
    <citation type="journal article" date="2019" name="Int. J. Syst. Evol. Microbiol.">
        <title>The Global Catalogue of Microorganisms (GCM) 10K type strain sequencing project: providing services to taxonomists for standard genome sequencing and annotation.</title>
        <authorList>
            <consortium name="The Broad Institute Genomics Platform"/>
            <consortium name="The Broad Institute Genome Sequencing Center for Infectious Disease"/>
            <person name="Wu L."/>
            <person name="Ma J."/>
        </authorList>
    </citation>
    <scope>NUCLEOTIDE SEQUENCE [LARGE SCALE GENOMIC DNA]</scope>
    <source>
        <strain evidence="14 15">Y73</strain>
    </source>
</reference>
<sequence length="351" mass="38731">MSDSAAVRLPEVFDDLSVGINLHDPKAGEILDVNPRLEELYGYSAADLRTMEVGDYTAPSTRFSQEAALRLIQRAADGERQAFDWQIQRANDELRWVRIHLSPTTIDGRACVISEVRDVTESRARERRLRLLSRVIRHNLRNKTNVLMGYADRVRRAVEDETLEREIQTIVNITTEVGGLSDSVKQIEEIAEPDATERSPTELGAVVRSLVEKARDEFPAADIAVDVPGEVWVVADAGVRYAIDHALRNAVEHNDRESPTVRVSVVDDEANGQGVIRVADDGPSIPSTEIEVLREDVETSSTFHGTGVGLWVMQWCVESLGGELSFGENDPRGNVVSVSLPKAAEPTSGVE</sequence>
<dbReference type="RefSeq" id="WP_379768926.1">
    <property type="nucleotide sequence ID" value="NZ_JBHSXI010000012.1"/>
</dbReference>
<dbReference type="PANTHER" id="PTHR42878">
    <property type="entry name" value="TWO-COMPONENT HISTIDINE KINASE"/>
    <property type="match status" value="1"/>
</dbReference>
<proteinExistence type="predicted"/>
<evidence type="ECO:0000256" key="9">
    <source>
        <dbReference type="ARBA" id="ARBA00022989"/>
    </source>
</evidence>
<evidence type="ECO:0000256" key="8">
    <source>
        <dbReference type="ARBA" id="ARBA00022840"/>
    </source>
</evidence>
<evidence type="ECO:0000256" key="1">
    <source>
        <dbReference type="ARBA" id="ARBA00000085"/>
    </source>
</evidence>
<comment type="catalytic activity">
    <reaction evidence="1">
        <text>ATP + protein L-histidine = ADP + protein N-phospho-L-histidine.</text>
        <dbReference type="EC" id="2.7.13.3"/>
    </reaction>
</comment>
<evidence type="ECO:0000256" key="10">
    <source>
        <dbReference type="ARBA" id="ARBA00023012"/>
    </source>
</evidence>
<dbReference type="InterPro" id="IPR004358">
    <property type="entry name" value="Sig_transdc_His_kin-like_C"/>
</dbReference>
<comment type="subcellular location">
    <subcellularLocation>
        <location evidence="2">Membrane</location>
        <topology evidence="2">Multi-pass membrane protein</topology>
    </subcellularLocation>
</comment>
<dbReference type="SMART" id="SM00091">
    <property type="entry name" value="PAS"/>
    <property type="match status" value="1"/>
</dbReference>
<dbReference type="InterPro" id="IPR000014">
    <property type="entry name" value="PAS"/>
</dbReference>
<dbReference type="NCBIfam" id="TIGR00229">
    <property type="entry name" value="sensory_box"/>
    <property type="match status" value="1"/>
</dbReference>
<evidence type="ECO:0000256" key="7">
    <source>
        <dbReference type="ARBA" id="ARBA00022777"/>
    </source>
</evidence>
<dbReference type="Proteomes" id="UP001596333">
    <property type="component" value="Unassembled WGS sequence"/>
</dbReference>
<feature type="domain" description="Histidine kinase" evidence="12">
    <location>
        <begin position="135"/>
        <end position="344"/>
    </location>
</feature>
<keyword evidence="10" id="KW-0902">Two-component regulatory system</keyword>
<evidence type="ECO:0000259" key="13">
    <source>
        <dbReference type="PROSITE" id="PS50112"/>
    </source>
</evidence>
<gene>
    <name evidence="14" type="ORF">ACFQEY_12300</name>
</gene>
<dbReference type="InterPro" id="IPR003594">
    <property type="entry name" value="HATPase_dom"/>
</dbReference>
<keyword evidence="9" id="KW-1133">Transmembrane helix</keyword>
<keyword evidence="6" id="KW-0547">Nucleotide-binding</keyword>
<dbReference type="InterPro" id="IPR013656">
    <property type="entry name" value="PAS_4"/>
</dbReference>
<dbReference type="GO" id="GO:0016020">
    <property type="term" value="C:membrane"/>
    <property type="evidence" value="ECO:0007669"/>
    <property type="project" value="UniProtKB-SubCell"/>
</dbReference>
<evidence type="ECO:0000256" key="11">
    <source>
        <dbReference type="ARBA" id="ARBA00023136"/>
    </source>
</evidence>
<dbReference type="Gene3D" id="3.30.565.10">
    <property type="entry name" value="Histidine kinase-like ATPase, C-terminal domain"/>
    <property type="match status" value="1"/>
</dbReference>
<keyword evidence="5" id="KW-0812">Transmembrane</keyword>
<keyword evidence="8 14" id="KW-0067">ATP-binding</keyword>
<feature type="domain" description="PAS" evidence="13">
    <location>
        <begin position="5"/>
        <end position="79"/>
    </location>
</feature>
<keyword evidence="7" id="KW-0418">Kinase</keyword>
<evidence type="ECO:0000256" key="6">
    <source>
        <dbReference type="ARBA" id="ARBA00022741"/>
    </source>
</evidence>
<dbReference type="SUPFAM" id="SSF55785">
    <property type="entry name" value="PYP-like sensor domain (PAS domain)"/>
    <property type="match status" value="1"/>
</dbReference>
<dbReference type="EC" id="2.7.13.3" evidence="3"/>
<dbReference type="Pfam" id="PF02518">
    <property type="entry name" value="HATPase_c"/>
    <property type="match status" value="1"/>
</dbReference>
<evidence type="ECO:0000256" key="2">
    <source>
        <dbReference type="ARBA" id="ARBA00004141"/>
    </source>
</evidence>
<dbReference type="CDD" id="cd00130">
    <property type="entry name" value="PAS"/>
    <property type="match status" value="1"/>
</dbReference>
<dbReference type="AlphaFoldDB" id="A0ABD5UKU5"/>
<dbReference type="GO" id="GO:0000160">
    <property type="term" value="P:phosphorelay signal transduction system"/>
    <property type="evidence" value="ECO:0007669"/>
    <property type="project" value="UniProtKB-KW"/>
</dbReference>
<dbReference type="PANTHER" id="PTHR42878:SF7">
    <property type="entry name" value="SENSOR HISTIDINE KINASE GLRK"/>
    <property type="match status" value="1"/>
</dbReference>
<name>A0ABD5UKU5_9EURY</name>
<dbReference type="InterPro" id="IPR005467">
    <property type="entry name" value="His_kinase_dom"/>
</dbReference>
<evidence type="ECO:0000313" key="15">
    <source>
        <dbReference type="Proteomes" id="UP001596333"/>
    </source>
</evidence>
<dbReference type="Gene3D" id="3.30.450.20">
    <property type="entry name" value="PAS domain"/>
    <property type="match status" value="1"/>
</dbReference>
<accession>A0ABD5UKU5</accession>
<evidence type="ECO:0000259" key="12">
    <source>
        <dbReference type="PROSITE" id="PS50109"/>
    </source>
</evidence>
<dbReference type="PRINTS" id="PR00344">
    <property type="entry name" value="BCTRLSENSOR"/>
</dbReference>
<dbReference type="SUPFAM" id="SSF55874">
    <property type="entry name" value="ATPase domain of HSP90 chaperone/DNA topoisomerase II/histidine kinase"/>
    <property type="match status" value="1"/>
</dbReference>
<comment type="caution">
    <text evidence="14">The sequence shown here is derived from an EMBL/GenBank/DDBJ whole genome shotgun (WGS) entry which is preliminary data.</text>
</comment>
<dbReference type="InterPro" id="IPR036890">
    <property type="entry name" value="HATPase_C_sf"/>
</dbReference>
<evidence type="ECO:0000313" key="14">
    <source>
        <dbReference type="EMBL" id="MFC6889793.1"/>
    </source>
</evidence>
<keyword evidence="15" id="KW-1185">Reference proteome</keyword>
<dbReference type="GO" id="GO:0005524">
    <property type="term" value="F:ATP binding"/>
    <property type="evidence" value="ECO:0007669"/>
    <property type="project" value="UniProtKB-KW"/>
</dbReference>
<dbReference type="GO" id="GO:0004673">
    <property type="term" value="F:protein histidine kinase activity"/>
    <property type="evidence" value="ECO:0007669"/>
    <property type="project" value="UniProtKB-EC"/>
</dbReference>
<organism evidence="14 15">
    <name type="scientific">Halorubrum trueperi</name>
    <dbReference type="NCBI Taxonomy" id="2004704"/>
    <lineage>
        <taxon>Archaea</taxon>
        <taxon>Methanobacteriati</taxon>
        <taxon>Methanobacteriota</taxon>
        <taxon>Stenosarchaea group</taxon>
        <taxon>Halobacteria</taxon>
        <taxon>Halobacteriales</taxon>
        <taxon>Haloferacaceae</taxon>
        <taxon>Halorubrum</taxon>
    </lineage>
</organism>